<name>A0AAN7PEL7_9COLE</name>
<dbReference type="PANTHER" id="PTHR23259">
    <property type="entry name" value="RIDDLE"/>
    <property type="match status" value="1"/>
</dbReference>
<accession>A0AAN7PEL7</accession>
<evidence type="ECO:0000256" key="3">
    <source>
        <dbReference type="SAM" id="SignalP"/>
    </source>
</evidence>
<protein>
    <recommendedName>
        <fullName evidence="4">TIL domain-containing protein</fullName>
    </recommendedName>
</protein>
<keyword evidence="2" id="KW-1015">Disulfide bond</keyword>
<keyword evidence="1" id="KW-0646">Protease inhibitor</keyword>
<dbReference type="Gene3D" id="2.10.25.10">
    <property type="entry name" value="Laminin"/>
    <property type="match status" value="1"/>
</dbReference>
<dbReference type="InterPro" id="IPR002919">
    <property type="entry name" value="TIL_dom"/>
</dbReference>
<feature type="domain" description="TIL" evidence="4">
    <location>
        <begin position="24"/>
        <end position="77"/>
    </location>
</feature>
<dbReference type="PANTHER" id="PTHR23259:SF69">
    <property type="entry name" value="GEO11767P1-RELATED"/>
    <property type="match status" value="1"/>
</dbReference>
<dbReference type="InterPro" id="IPR036084">
    <property type="entry name" value="Ser_inhib-like_sf"/>
</dbReference>
<comment type="caution">
    <text evidence="5">The sequence shown here is derived from an EMBL/GenBank/DDBJ whole genome shotgun (WGS) entry which is preliminary data.</text>
</comment>
<organism evidence="5 6">
    <name type="scientific">Aquatica leii</name>
    <dbReference type="NCBI Taxonomy" id="1421715"/>
    <lineage>
        <taxon>Eukaryota</taxon>
        <taxon>Metazoa</taxon>
        <taxon>Ecdysozoa</taxon>
        <taxon>Arthropoda</taxon>
        <taxon>Hexapoda</taxon>
        <taxon>Insecta</taxon>
        <taxon>Pterygota</taxon>
        <taxon>Neoptera</taxon>
        <taxon>Endopterygota</taxon>
        <taxon>Coleoptera</taxon>
        <taxon>Polyphaga</taxon>
        <taxon>Elateriformia</taxon>
        <taxon>Elateroidea</taxon>
        <taxon>Lampyridae</taxon>
        <taxon>Luciolinae</taxon>
        <taxon>Aquatica</taxon>
    </lineage>
</organism>
<dbReference type="InterPro" id="IPR051368">
    <property type="entry name" value="SerProtInhib-TIL_Domain"/>
</dbReference>
<dbReference type="SUPFAM" id="SSF57567">
    <property type="entry name" value="Serine protease inhibitors"/>
    <property type="match status" value="1"/>
</dbReference>
<gene>
    <name evidence="5" type="ORF">RN001_004520</name>
</gene>
<evidence type="ECO:0000313" key="6">
    <source>
        <dbReference type="Proteomes" id="UP001353858"/>
    </source>
</evidence>
<dbReference type="AlphaFoldDB" id="A0AAN7PEL7"/>
<evidence type="ECO:0000313" key="5">
    <source>
        <dbReference type="EMBL" id="KAK4881201.1"/>
    </source>
</evidence>
<keyword evidence="3" id="KW-0732">Signal</keyword>
<dbReference type="GO" id="GO:0030414">
    <property type="term" value="F:peptidase inhibitor activity"/>
    <property type="evidence" value="ECO:0007669"/>
    <property type="project" value="UniProtKB-KW"/>
</dbReference>
<feature type="chain" id="PRO_5042984616" description="TIL domain-containing protein" evidence="3">
    <location>
        <begin position="17"/>
        <end position="77"/>
    </location>
</feature>
<evidence type="ECO:0000259" key="4">
    <source>
        <dbReference type="Pfam" id="PF01826"/>
    </source>
</evidence>
<feature type="signal peptide" evidence="3">
    <location>
        <begin position="1"/>
        <end position="16"/>
    </location>
</feature>
<dbReference type="CDD" id="cd19941">
    <property type="entry name" value="TIL"/>
    <property type="match status" value="1"/>
</dbReference>
<evidence type="ECO:0000256" key="1">
    <source>
        <dbReference type="ARBA" id="ARBA00022690"/>
    </source>
</evidence>
<evidence type="ECO:0000256" key="2">
    <source>
        <dbReference type="ARBA" id="ARBA00023157"/>
    </source>
</evidence>
<keyword evidence="6" id="KW-1185">Reference proteome</keyword>
<dbReference type="Pfam" id="PF01826">
    <property type="entry name" value="TIL"/>
    <property type="match status" value="1"/>
</dbReference>
<reference evidence="6" key="1">
    <citation type="submission" date="2023-01" db="EMBL/GenBank/DDBJ databases">
        <title>Key to firefly adult light organ development and bioluminescence: homeobox transcription factors regulate luciferase expression and transportation to peroxisome.</title>
        <authorList>
            <person name="Fu X."/>
        </authorList>
    </citation>
    <scope>NUCLEOTIDE SEQUENCE [LARGE SCALE GENOMIC DNA]</scope>
</reference>
<dbReference type="EMBL" id="JARPUR010000002">
    <property type="protein sequence ID" value="KAK4881201.1"/>
    <property type="molecule type" value="Genomic_DNA"/>
</dbReference>
<dbReference type="Proteomes" id="UP001353858">
    <property type="component" value="Unassembled WGS sequence"/>
</dbReference>
<proteinExistence type="predicted"/>
<sequence>MIVVLCILTLIIVVSASPVETTECGENEIYGTCHSHCPPACNSPKLTFCIASCRIGCGCKQGYLLNNNGRCVTKNDC</sequence>